<evidence type="ECO:0000256" key="1">
    <source>
        <dbReference type="ARBA" id="ARBA00005854"/>
    </source>
</evidence>
<proteinExistence type="inferred from homology"/>
<sequence>MKAVSLQRMGDLENDLVEAFPNVKFIFTQGVSDINDHDKKDLDILFGYDGKLDEDFLKSCSNLKWLAWYATGVNKLPLNYIDSNNILLTNGRGVHAKQMSEFIMAFILDDYKKMKTSFINQTNKKYDSKLTGKRVSGQTLLFLGTGSIAQKTATIANAMDMIVQGVNTTGHDVEGVSKTYTIDNLFQALEEADIVVNTLPETKETIHLLQREHFEKMKSAALFINVGRGTIVDENVIANVMKENIIRQSYLDVFENEPLTPDNQLYNINNITITAHITGNGTENKQEVTQIFKRNLSYFLNNNTLIENEVDPDTGY</sequence>
<comment type="caution">
    <text evidence="7">The sequence shown here is derived from an EMBL/GenBank/DDBJ whole genome shotgun (WGS) entry which is preliminary data.</text>
</comment>
<protein>
    <submittedName>
        <fullName evidence="7">D-3-phosphoglycerate dehydrogenase</fullName>
    </submittedName>
</protein>
<dbReference type="InterPro" id="IPR006140">
    <property type="entry name" value="D-isomer_DH_NAD-bd"/>
</dbReference>
<evidence type="ECO:0000256" key="3">
    <source>
        <dbReference type="ARBA" id="ARBA00023027"/>
    </source>
</evidence>
<dbReference type="EMBL" id="BKAW01000013">
    <property type="protein sequence ID" value="GEQ03834.1"/>
    <property type="molecule type" value="Genomic_DNA"/>
</dbReference>
<dbReference type="Pfam" id="PF02826">
    <property type="entry name" value="2-Hacid_dh_C"/>
    <property type="match status" value="1"/>
</dbReference>
<dbReference type="SUPFAM" id="SSF51735">
    <property type="entry name" value="NAD(P)-binding Rossmann-fold domains"/>
    <property type="match status" value="1"/>
</dbReference>
<dbReference type="InterPro" id="IPR036291">
    <property type="entry name" value="NAD(P)-bd_dom_sf"/>
</dbReference>
<evidence type="ECO:0000259" key="6">
    <source>
        <dbReference type="Pfam" id="PF02826"/>
    </source>
</evidence>
<name>A0AB34ALE6_STAUR</name>
<accession>A0AB34ALE6</accession>
<dbReference type="Gene3D" id="3.40.50.720">
    <property type="entry name" value="NAD(P)-binding Rossmann-like Domain"/>
    <property type="match status" value="2"/>
</dbReference>
<reference evidence="7 8" key="1">
    <citation type="submission" date="2019-07" db="EMBL/GenBank/DDBJ databases">
        <title>Whole genome shotgun sequence of Staphylococcus cohnii subsp. urealyticus NBRC 109766.</title>
        <authorList>
            <person name="Hosoyama A."/>
            <person name="Uohara A."/>
            <person name="Ohji S."/>
            <person name="Ichikawa N."/>
        </authorList>
    </citation>
    <scope>NUCLEOTIDE SEQUENCE [LARGE SCALE GENOMIC DNA]</scope>
    <source>
        <strain evidence="7 8">NBRC 109766</strain>
    </source>
</reference>
<evidence type="ECO:0000313" key="8">
    <source>
        <dbReference type="Proteomes" id="UP000321839"/>
    </source>
</evidence>
<organism evidence="7 8">
    <name type="scientific">Staphylococcus ureilyticus</name>
    <name type="common">Staphylococcus cohnii subsp. urealyticus</name>
    <dbReference type="NCBI Taxonomy" id="94138"/>
    <lineage>
        <taxon>Bacteria</taxon>
        <taxon>Bacillati</taxon>
        <taxon>Bacillota</taxon>
        <taxon>Bacilli</taxon>
        <taxon>Bacillales</taxon>
        <taxon>Staphylococcaceae</taxon>
        <taxon>Staphylococcus</taxon>
        <taxon>Staphylococcus cohnii species complex</taxon>
    </lineage>
</organism>
<dbReference type="AlphaFoldDB" id="A0AB34ALE6"/>
<evidence type="ECO:0000256" key="2">
    <source>
        <dbReference type="ARBA" id="ARBA00023002"/>
    </source>
</evidence>
<dbReference type="PANTHER" id="PTHR43333">
    <property type="entry name" value="2-HACID_DH_C DOMAIN-CONTAINING PROTEIN"/>
    <property type="match status" value="1"/>
</dbReference>
<dbReference type="GO" id="GO:0051287">
    <property type="term" value="F:NAD binding"/>
    <property type="evidence" value="ECO:0007669"/>
    <property type="project" value="InterPro"/>
</dbReference>
<dbReference type="InterPro" id="IPR006139">
    <property type="entry name" value="D-isomer_2_OHA_DH_cat_dom"/>
</dbReference>
<feature type="domain" description="D-isomer specific 2-hydroxyacid dehydrogenase NAD-binding" evidence="6">
    <location>
        <begin position="105"/>
        <end position="277"/>
    </location>
</feature>
<keyword evidence="2 4" id="KW-0560">Oxidoreductase</keyword>
<dbReference type="RefSeq" id="WP_073345839.1">
    <property type="nucleotide sequence ID" value="NZ_BKAW01000013.1"/>
</dbReference>
<dbReference type="Proteomes" id="UP000321839">
    <property type="component" value="Unassembled WGS sequence"/>
</dbReference>
<evidence type="ECO:0000313" key="7">
    <source>
        <dbReference type="EMBL" id="GEQ03834.1"/>
    </source>
</evidence>
<feature type="domain" description="D-isomer specific 2-hydroxyacid dehydrogenase catalytic" evidence="5">
    <location>
        <begin position="40"/>
        <end position="301"/>
    </location>
</feature>
<evidence type="ECO:0000259" key="5">
    <source>
        <dbReference type="Pfam" id="PF00389"/>
    </source>
</evidence>
<dbReference type="PANTHER" id="PTHR43333:SF1">
    <property type="entry name" value="D-ISOMER SPECIFIC 2-HYDROXYACID DEHYDROGENASE NAD-BINDING DOMAIN-CONTAINING PROTEIN"/>
    <property type="match status" value="1"/>
</dbReference>
<keyword evidence="8" id="KW-1185">Reference proteome</keyword>
<evidence type="ECO:0000256" key="4">
    <source>
        <dbReference type="RuleBase" id="RU003719"/>
    </source>
</evidence>
<dbReference type="Pfam" id="PF00389">
    <property type="entry name" value="2-Hacid_dh"/>
    <property type="match status" value="1"/>
</dbReference>
<comment type="similarity">
    <text evidence="1 4">Belongs to the D-isomer specific 2-hydroxyacid dehydrogenase family.</text>
</comment>
<gene>
    <name evidence="7" type="ORF">SCO02_22750</name>
</gene>
<dbReference type="SUPFAM" id="SSF52283">
    <property type="entry name" value="Formate/glycerate dehydrogenase catalytic domain-like"/>
    <property type="match status" value="1"/>
</dbReference>
<keyword evidence="3" id="KW-0520">NAD</keyword>
<dbReference type="GO" id="GO:0016616">
    <property type="term" value="F:oxidoreductase activity, acting on the CH-OH group of donors, NAD or NADP as acceptor"/>
    <property type="evidence" value="ECO:0007669"/>
    <property type="project" value="InterPro"/>
</dbReference>